<proteinExistence type="predicted"/>
<dbReference type="PROSITE" id="PS51354">
    <property type="entry name" value="GLUTAREDOXIN_2"/>
    <property type="match status" value="1"/>
</dbReference>
<dbReference type="SUPFAM" id="SSF52833">
    <property type="entry name" value="Thioredoxin-like"/>
    <property type="match status" value="2"/>
</dbReference>
<dbReference type="Pfam" id="PF13192">
    <property type="entry name" value="Thioredoxin_3"/>
    <property type="match status" value="1"/>
</dbReference>
<name>A0A1I1D3H7_BREAD</name>
<keyword evidence="3" id="KW-1185">Reference proteome</keyword>
<dbReference type="CDD" id="cd02973">
    <property type="entry name" value="TRX_GRX_like"/>
    <property type="match status" value="1"/>
</dbReference>
<evidence type="ECO:0000313" key="2">
    <source>
        <dbReference type="EMBL" id="SFB67350.1"/>
    </source>
</evidence>
<feature type="domain" description="Thioredoxin-like fold" evidence="1">
    <location>
        <begin position="131"/>
        <end position="190"/>
    </location>
</feature>
<protein>
    <submittedName>
        <fullName evidence="2">Glutaredoxin-like domain protein</fullName>
    </submittedName>
</protein>
<dbReference type="InterPro" id="IPR036249">
    <property type="entry name" value="Thioredoxin-like_sf"/>
</dbReference>
<dbReference type="InterPro" id="IPR012336">
    <property type="entry name" value="Thioredoxin-like_fold"/>
</dbReference>
<sequence length="212" mass="23872">MAVFDQETTEQLTGILSDMVDPVHIVFFKGNNEKSKETESFLKEFVEFSPKLHLEINNIEGPEAKNWNVKVSPVLWVTTPDYSLKGVGFYGTPGGYEINSFLMSILEVSGKVESLTPQYKEIVDAINKPIEIYVYVSLTCPQCPQAVMNAHRLAVENSYIHAYMVEGPAFKEYAEKYGVQAFPHIIIGEKQAELIGENAKDMNQLILALKEF</sequence>
<accession>A0A1I1D3H7</accession>
<dbReference type="Proteomes" id="UP000240042">
    <property type="component" value="Unassembled WGS sequence"/>
</dbReference>
<dbReference type="PANTHER" id="PTHR37170:SF1">
    <property type="entry name" value="GLUTAREDOXIN-LIKE PROTEIN"/>
    <property type="match status" value="1"/>
</dbReference>
<dbReference type="AlphaFoldDB" id="A0A1I1D3H7"/>
<gene>
    <name evidence="2" type="ORF">SAMN02745150_00051</name>
</gene>
<evidence type="ECO:0000259" key="1">
    <source>
        <dbReference type="Pfam" id="PF13192"/>
    </source>
</evidence>
<dbReference type="PANTHER" id="PTHR37170">
    <property type="entry name" value="GLUTAREDOXIN-RELATED"/>
    <property type="match status" value="1"/>
</dbReference>
<dbReference type="OrthoDB" id="9806179at2"/>
<dbReference type="STRING" id="34097.SAMN02745150_00051"/>
<reference evidence="3" key="1">
    <citation type="submission" date="2016-10" db="EMBL/GenBank/DDBJ databases">
        <authorList>
            <person name="Varghese N."/>
            <person name="Submissions S."/>
        </authorList>
    </citation>
    <scope>NUCLEOTIDE SEQUENCE [LARGE SCALE GENOMIC DNA]</scope>
    <source>
        <strain evidence="3">ATCC 43811</strain>
    </source>
</reference>
<dbReference type="EMBL" id="FOKY01000001">
    <property type="protein sequence ID" value="SFB67350.1"/>
    <property type="molecule type" value="Genomic_DNA"/>
</dbReference>
<organism evidence="2 3">
    <name type="scientific">Brevinema andersonii</name>
    <dbReference type="NCBI Taxonomy" id="34097"/>
    <lineage>
        <taxon>Bacteria</taxon>
        <taxon>Pseudomonadati</taxon>
        <taxon>Spirochaetota</taxon>
        <taxon>Spirochaetia</taxon>
        <taxon>Brevinematales</taxon>
        <taxon>Brevinemataceae</taxon>
        <taxon>Brevinema</taxon>
    </lineage>
</organism>
<dbReference type="RefSeq" id="WP_092316953.1">
    <property type="nucleotide sequence ID" value="NZ_FOKY01000001.1"/>
</dbReference>
<dbReference type="Gene3D" id="3.40.30.80">
    <property type="match status" value="1"/>
</dbReference>
<evidence type="ECO:0000313" key="3">
    <source>
        <dbReference type="Proteomes" id="UP000240042"/>
    </source>
</evidence>